<dbReference type="AlphaFoldDB" id="A0A401HPB2"/>
<dbReference type="InterPro" id="IPR012245">
    <property type="entry name" value="MoaB"/>
</dbReference>
<organism evidence="2 3">
    <name type="scientific">Methanofervidicoccus abyssi</name>
    <dbReference type="NCBI Taxonomy" id="2082189"/>
    <lineage>
        <taxon>Archaea</taxon>
        <taxon>Methanobacteriati</taxon>
        <taxon>Methanobacteriota</taxon>
        <taxon>Methanomada group</taxon>
        <taxon>Methanococci</taxon>
        <taxon>Methanococcales</taxon>
        <taxon>Methanofervidicoccus</taxon>
    </lineage>
</organism>
<dbReference type="PANTHER" id="PTHR43232:SF2">
    <property type="entry name" value="MOLYBDENUM COFACTOR BIOSYNTHESIS PROTEIN B"/>
    <property type="match status" value="1"/>
</dbReference>
<feature type="domain" description="MoaB/Mog" evidence="1">
    <location>
        <begin position="13"/>
        <end position="158"/>
    </location>
</feature>
<dbReference type="Gene3D" id="3.40.980.10">
    <property type="entry name" value="MoaB/Mog-like domain"/>
    <property type="match status" value="1"/>
</dbReference>
<protein>
    <submittedName>
        <fullName evidence="2">Molybdenum cofactor biosynthesis protein B</fullName>
    </submittedName>
</protein>
<evidence type="ECO:0000313" key="2">
    <source>
        <dbReference type="EMBL" id="GBF36096.1"/>
    </source>
</evidence>
<dbReference type="Proteomes" id="UP000290527">
    <property type="component" value="Unassembled WGS sequence"/>
</dbReference>
<dbReference type="NCBIfam" id="TIGR00177">
    <property type="entry name" value="molyb_syn"/>
    <property type="match status" value="1"/>
</dbReference>
<dbReference type="Pfam" id="PF00994">
    <property type="entry name" value="MoCF_biosynth"/>
    <property type="match status" value="1"/>
</dbReference>
<name>A0A401HPB2_9EURY</name>
<sequence length="164" mass="18395">MGMHEKIEDIVYGVVTVSDSRFNKLISGEIVEDKSGNFLKKELNAKYYVLIPDNRDMLKGVIDHLIDFTDVDCIVVTGGTGVSSRDNTPEILKEMFQKELNGFSVLFHNLSYKEVKYATILSRTTAGIYRGKVIYALPGSLNACKTALPIIKEETGHILKHIRE</sequence>
<dbReference type="PANTHER" id="PTHR43232">
    <property type="entry name" value="MOLYBDENUM COFACTOR BIOSYNTHESIS PROTEIN B"/>
    <property type="match status" value="1"/>
</dbReference>
<dbReference type="GO" id="GO:0005829">
    <property type="term" value="C:cytosol"/>
    <property type="evidence" value="ECO:0007669"/>
    <property type="project" value="TreeGrafter"/>
</dbReference>
<dbReference type="PIRSF" id="PIRSF006443">
    <property type="entry name" value="MoaB"/>
    <property type="match status" value="1"/>
</dbReference>
<dbReference type="EMBL" id="BFAX01000002">
    <property type="protein sequence ID" value="GBF36096.1"/>
    <property type="molecule type" value="Genomic_DNA"/>
</dbReference>
<evidence type="ECO:0000313" key="3">
    <source>
        <dbReference type="Proteomes" id="UP000290527"/>
    </source>
</evidence>
<gene>
    <name evidence="2" type="ORF">MHHB_P0321</name>
</gene>
<accession>A0A401HPB2</accession>
<dbReference type="GO" id="GO:0006777">
    <property type="term" value="P:Mo-molybdopterin cofactor biosynthetic process"/>
    <property type="evidence" value="ECO:0007669"/>
    <property type="project" value="InterPro"/>
</dbReference>
<keyword evidence="3" id="KW-1185">Reference proteome</keyword>
<dbReference type="InterPro" id="IPR036425">
    <property type="entry name" value="MoaB/Mog-like_dom_sf"/>
</dbReference>
<dbReference type="SMART" id="SM00852">
    <property type="entry name" value="MoCF_biosynth"/>
    <property type="match status" value="1"/>
</dbReference>
<dbReference type="CDD" id="cd00886">
    <property type="entry name" value="MogA_MoaB"/>
    <property type="match status" value="1"/>
</dbReference>
<dbReference type="SUPFAM" id="SSF53218">
    <property type="entry name" value="Molybdenum cofactor biosynthesis proteins"/>
    <property type="match status" value="1"/>
</dbReference>
<reference evidence="2 3" key="1">
    <citation type="journal article" date="2019" name="Int. J. Syst. Evol. Microbiol.">
        <title>Methanofervidicoccus abyssi gen. nov., sp. nov., a hydrogenotrophic methanogen, isolated from a hydrothermal vent chimney in the Mid-Cayman Spreading Center, the Caribbean Sea.</title>
        <authorList>
            <person name="Sakai S."/>
            <person name="Takaki Y."/>
            <person name="Miyazaki M."/>
            <person name="Ogawara M."/>
            <person name="Yanagawa K."/>
            <person name="Miyazaki J."/>
            <person name="Takai K."/>
        </authorList>
    </citation>
    <scope>NUCLEOTIDE SEQUENCE [LARGE SCALE GENOMIC DNA]</scope>
    <source>
        <strain evidence="2 3">HHB</strain>
    </source>
</reference>
<comment type="caution">
    <text evidence="2">The sequence shown here is derived from an EMBL/GenBank/DDBJ whole genome shotgun (WGS) entry which is preliminary data.</text>
</comment>
<proteinExistence type="predicted"/>
<dbReference type="InterPro" id="IPR001453">
    <property type="entry name" value="MoaB/Mog_dom"/>
</dbReference>
<evidence type="ECO:0000259" key="1">
    <source>
        <dbReference type="SMART" id="SM00852"/>
    </source>
</evidence>